<reference evidence="1 2" key="1">
    <citation type="submission" date="2018-04" db="EMBL/GenBank/DDBJ databases">
        <title>The genome of golden apple snail Pomacea canaliculata provides insight into stress tolerance and invasive adaptation.</title>
        <authorList>
            <person name="Liu C."/>
            <person name="Liu B."/>
            <person name="Ren Y."/>
            <person name="Zhang Y."/>
            <person name="Wang H."/>
            <person name="Li S."/>
            <person name="Jiang F."/>
            <person name="Yin L."/>
            <person name="Zhang G."/>
            <person name="Qian W."/>
            <person name="Fan W."/>
        </authorList>
    </citation>
    <scope>NUCLEOTIDE SEQUENCE [LARGE SCALE GENOMIC DNA]</scope>
    <source>
        <strain evidence="1">SZHN2017</strain>
        <tissue evidence="1">Muscle</tissue>
    </source>
</reference>
<protein>
    <submittedName>
        <fullName evidence="1">Uncharacterized protein</fullName>
    </submittedName>
</protein>
<dbReference type="Proteomes" id="UP000245119">
    <property type="component" value="Linkage Group LG13"/>
</dbReference>
<accession>A0A2T7NDK7</accession>
<evidence type="ECO:0000313" key="2">
    <source>
        <dbReference type="Proteomes" id="UP000245119"/>
    </source>
</evidence>
<dbReference type="EMBL" id="PZQS01000013">
    <property type="protein sequence ID" value="PVD19260.1"/>
    <property type="molecule type" value="Genomic_DNA"/>
</dbReference>
<sequence length="126" mass="13968">MKGLSTDIVYHIDSCTVLLWVNLPPPSAMCCGLSSDDEVPAVGPRGGGCGVDRLRATLHRRIRRMCGGCPCQRSMLFRADMRLTCPTSWVFEEIRKMCTLRQKVEDVAATLSSPLHILQLMMILSS</sequence>
<organism evidence="1 2">
    <name type="scientific">Pomacea canaliculata</name>
    <name type="common">Golden apple snail</name>
    <dbReference type="NCBI Taxonomy" id="400727"/>
    <lineage>
        <taxon>Eukaryota</taxon>
        <taxon>Metazoa</taxon>
        <taxon>Spiralia</taxon>
        <taxon>Lophotrochozoa</taxon>
        <taxon>Mollusca</taxon>
        <taxon>Gastropoda</taxon>
        <taxon>Caenogastropoda</taxon>
        <taxon>Architaenioglossa</taxon>
        <taxon>Ampullarioidea</taxon>
        <taxon>Ampullariidae</taxon>
        <taxon>Pomacea</taxon>
    </lineage>
</organism>
<proteinExistence type="predicted"/>
<comment type="caution">
    <text evidence="1">The sequence shown here is derived from an EMBL/GenBank/DDBJ whole genome shotgun (WGS) entry which is preliminary data.</text>
</comment>
<dbReference type="AlphaFoldDB" id="A0A2T7NDK7"/>
<gene>
    <name evidence="1" type="ORF">C0Q70_19746</name>
</gene>
<name>A0A2T7NDK7_POMCA</name>
<keyword evidence="2" id="KW-1185">Reference proteome</keyword>
<evidence type="ECO:0000313" key="1">
    <source>
        <dbReference type="EMBL" id="PVD19260.1"/>
    </source>
</evidence>